<keyword evidence="11" id="KW-1133">Transmembrane helix</keyword>
<evidence type="ECO:0000256" key="3">
    <source>
        <dbReference type="ARBA" id="ARBA00022729"/>
    </source>
</evidence>
<dbReference type="NCBIfam" id="NF040941">
    <property type="entry name" value="GGGWT_bact"/>
    <property type="match status" value="1"/>
</dbReference>
<reference evidence="13" key="2">
    <citation type="submission" date="2025-08" db="UniProtKB">
        <authorList>
            <consortium name="Ensembl"/>
        </authorList>
    </citation>
    <scope>IDENTIFICATION</scope>
</reference>
<dbReference type="PANTHER" id="PTHR47221">
    <property type="entry name" value="FIBRINOGEN ALPHA CHAIN"/>
    <property type="match status" value="1"/>
</dbReference>
<evidence type="ECO:0000256" key="8">
    <source>
        <dbReference type="ARBA" id="ARBA00039489"/>
    </source>
</evidence>
<dbReference type="InterPro" id="IPR037579">
    <property type="entry name" value="FIB_ANG-like"/>
</dbReference>
<dbReference type="CTD" id="2267"/>
<comment type="subunit">
    <text evidence="10">Homodimer. Interacts (via the Fibrinogen C-terminal domain) with LAG3 (via Ig-like domains 1 and 2).</text>
</comment>
<dbReference type="FunCoup" id="A0A3B5K395">
    <property type="interactions" value="581"/>
</dbReference>
<dbReference type="PANTHER" id="PTHR47221:SF8">
    <property type="entry name" value="FIBRINOGEN LIKE 1A"/>
    <property type="match status" value="1"/>
</dbReference>
<keyword evidence="5" id="KW-0175">Coiled coil</keyword>
<evidence type="ECO:0000256" key="4">
    <source>
        <dbReference type="ARBA" id="ARBA00022859"/>
    </source>
</evidence>
<keyword evidence="11" id="KW-0812">Transmembrane</keyword>
<gene>
    <name evidence="13" type="primary">fgl1</name>
</gene>
<dbReference type="Pfam" id="PF00147">
    <property type="entry name" value="Fibrinogen_C"/>
    <property type="match status" value="1"/>
</dbReference>
<comment type="function">
    <text evidence="9">Immune suppressive molecule that inhibits antigen-specific T-cell activation by acting as a major ligand of LAG3. Responsible for LAG3 T-cell inhibitory function. Binds LAG3 independently from MHC class II (MHC-II). Secreted by, and promotes growth of, hepatocytes.</text>
</comment>
<dbReference type="Gene3D" id="4.10.530.10">
    <property type="entry name" value="Gamma-fibrinogen Carboxyl Terminal Fragment, domain 2"/>
    <property type="match status" value="1"/>
</dbReference>
<dbReference type="SUPFAM" id="SSF56496">
    <property type="entry name" value="Fibrinogen C-terminal domain-like"/>
    <property type="match status" value="1"/>
</dbReference>
<dbReference type="OMA" id="FLTECHS"/>
<reference evidence="13 14" key="1">
    <citation type="journal article" date="2011" name="Genome Biol. Evol.">
        <title>Integration of the genetic map and genome assembly of fugu facilitates insights into distinct features of genome evolution in teleosts and mammals.</title>
        <authorList>
            <person name="Kai W."/>
            <person name="Kikuchi K."/>
            <person name="Tohari S."/>
            <person name="Chew A.K."/>
            <person name="Tay A."/>
            <person name="Fujiwara A."/>
            <person name="Hosoya S."/>
            <person name="Suetake H."/>
            <person name="Naruse K."/>
            <person name="Brenner S."/>
            <person name="Suzuki Y."/>
            <person name="Venkatesh B."/>
        </authorList>
    </citation>
    <scope>NUCLEOTIDE SEQUENCE [LARGE SCALE GENOMIC DNA]</scope>
</reference>
<dbReference type="GeneTree" id="ENSGT00940000163551"/>
<dbReference type="InParanoid" id="A0A3B5K395"/>
<dbReference type="InterPro" id="IPR014716">
    <property type="entry name" value="Fibrinogen_a/b/g_C_1"/>
</dbReference>
<keyword evidence="3" id="KW-0732">Signal</keyword>
<evidence type="ECO:0000313" key="13">
    <source>
        <dbReference type="Ensembl" id="ENSTRUP00000052062.2"/>
    </source>
</evidence>
<evidence type="ECO:0000256" key="1">
    <source>
        <dbReference type="ARBA" id="ARBA00004613"/>
    </source>
</evidence>
<dbReference type="GO" id="GO:0070527">
    <property type="term" value="P:platelet aggregation"/>
    <property type="evidence" value="ECO:0007669"/>
    <property type="project" value="TreeGrafter"/>
</dbReference>
<dbReference type="RefSeq" id="XP_011610811.2">
    <property type="nucleotide sequence ID" value="XM_011612509.2"/>
</dbReference>
<proteinExistence type="predicted"/>
<evidence type="ECO:0000259" key="12">
    <source>
        <dbReference type="PROSITE" id="PS51406"/>
    </source>
</evidence>
<dbReference type="GO" id="GO:0005577">
    <property type="term" value="C:fibrinogen complex"/>
    <property type="evidence" value="ECO:0007669"/>
    <property type="project" value="TreeGrafter"/>
</dbReference>
<dbReference type="KEGG" id="tru:101071526"/>
<dbReference type="GO" id="GO:0034116">
    <property type="term" value="P:positive regulation of heterotypic cell-cell adhesion"/>
    <property type="evidence" value="ECO:0007669"/>
    <property type="project" value="TreeGrafter"/>
</dbReference>
<dbReference type="InterPro" id="IPR020837">
    <property type="entry name" value="Fibrinogen_CS"/>
</dbReference>
<dbReference type="GeneID" id="101071526"/>
<dbReference type="PROSITE" id="PS00514">
    <property type="entry name" value="FIBRINOGEN_C_1"/>
    <property type="match status" value="1"/>
</dbReference>
<organism evidence="13 14">
    <name type="scientific">Takifugu rubripes</name>
    <name type="common">Japanese pufferfish</name>
    <name type="synonym">Fugu rubripes</name>
    <dbReference type="NCBI Taxonomy" id="31033"/>
    <lineage>
        <taxon>Eukaryota</taxon>
        <taxon>Metazoa</taxon>
        <taxon>Chordata</taxon>
        <taxon>Craniata</taxon>
        <taxon>Vertebrata</taxon>
        <taxon>Euteleostomi</taxon>
        <taxon>Actinopterygii</taxon>
        <taxon>Neopterygii</taxon>
        <taxon>Teleostei</taxon>
        <taxon>Neoteleostei</taxon>
        <taxon>Acanthomorphata</taxon>
        <taxon>Eupercaria</taxon>
        <taxon>Tetraodontiformes</taxon>
        <taxon>Tetradontoidea</taxon>
        <taxon>Tetraodontidae</taxon>
        <taxon>Takifugu</taxon>
    </lineage>
</organism>
<protein>
    <recommendedName>
        <fullName evidence="8">Fibrinogen-like protein 1</fullName>
    </recommendedName>
</protein>
<dbReference type="GO" id="GO:0002250">
    <property type="term" value="P:adaptive immune response"/>
    <property type="evidence" value="ECO:0007669"/>
    <property type="project" value="UniProtKB-KW"/>
</dbReference>
<evidence type="ECO:0000256" key="10">
    <source>
        <dbReference type="ARBA" id="ARBA00049681"/>
    </source>
</evidence>
<dbReference type="AlphaFoldDB" id="A0A3B5K395"/>
<dbReference type="PROSITE" id="PS51406">
    <property type="entry name" value="FIBRINOGEN_C_2"/>
    <property type="match status" value="1"/>
</dbReference>
<sequence length="376" mass="43000">MGMSHQRQGWEDHLSPGMFELFNHTPERRPIRAQRCSNVKDKRRGAGAESLTLGMGMLGTSLVFLLLQLALSLVVPPSCERQVAPLRAEIQALNEVIDDQQRYIQELHKNHGRQLQQIPSSHLGAGNVHRDCSDVFADGNVASGVYVIRPNGSPTALKVFCDMNNGGGWTVFQRRRDGKENFDRAWVEYKHGFGDMFSPEGEFWLGNEPLHYLTSQGNYELRIDMEDFDGNQRFAKYKKFRVDDEKDEYQLHLGEYSGNAGNALVKKRMTPPAEENRIFPGVKFSTFDHLNDTESRCIRHSKSGWWFSRCDSGNLNGHYYKGPYQAMMDDGVVWHTWHGWWYSIKSVVMMVHAADHQRPMETFPDESGVDVQGPFP</sequence>
<keyword evidence="6" id="KW-1064">Adaptive immunity</keyword>
<evidence type="ECO:0000256" key="9">
    <source>
        <dbReference type="ARBA" id="ARBA00049639"/>
    </source>
</evidence>
<dbReference type="CDD" id="cd00087">
    <property type="entry name" value="FReD"/>
    <property type="match status" value="1"/>
</dbReference>
<dbReference type="STRING" id="31033.ENSTRUP00000052062"/>
<evidence type="ECO:0000256" key="11">
    <source>
        <dbReference type="SAM" id="Phobius"/>
    </source>
</evidence>
<dbReference type="SMART" id="SM00186">
    <property type="entry name" value="FBG"/>
    <property type="match status" value="1"/>
</dbReference>
<dbReference type="Ensembl" id="ENSTRUT00000051359.2">
    <property type="protein sequence ID" value="ENSTRUP00000052062.2"/>
    <property type="gene ID" value="ENSTRUG00000009153.3"/>
</dbReference>
<dbReference type="InterPro" id="IPR002181">
    <property type="entry name" value="Fibrinogen_a/b/g_C_dom"/>
</dbReference>
<dbReference type="OrthoDB" id="7725475at2759"/>
<dbReference type="GO" id="GO:0030674">
    <property type="term" value="F:protein-macromolecule adaptor activity"/>
    <property type="evidence" value="ECO:0007669"/>
    <property type="project" value="TreeGrafter"/>
</dbReference>
<comment type="subcellular location">
    <subcellularLocation>
        <location evidence="1">Secreted</location>
    </subcellularLocation>
</comment>
<dbReference type="InterPro" id="IPR036056">
    <property type="entry name" value="Fibrinogen-like_C"/>
</dbReference>
<evidence type="ECO:0000256" key="7">
    <source>
        <dbReference type="ARBA" id="ARBA00023157"/>
    </source>
</evidence>
<dbReference type="FunFam" id="3.90.215.10:FF:000001">
    <property type="entry name" value="Tenascin isoform 1"/>
    <property type="match status" value="1"/>
</dbReference>
<accession>A0A3B5K395</accession>
<keyword evidence="14" id="KW-1185">Reference proteome</keyword>
<feature type="transmembrane region" description="Helical" evidence="11">
    <location>
        <begin position="51"/>
        <end position="75"/>
    </location>
</feature>
<name>A0A3B5K395_TAKRU</name>
<evidence type="ECO:0000256" key="2">
    <source>
        <dbReference type="ARBA" id="ARBA00022525"/>
    </source>
</evidence>
<dbReference type="Gene3D" id="3.90.215.10">
    <property type="entry name" value="Gamma Fibrinogen, chain A, domain 1"/>
    <property type="match status" value="1"/>
</dbReference>
<evidence type="ECO:0000256" key="5">
    <source>
        <dbReference type="ARBA" id="ARBA00023054"/>
    </source>
</evidence>
<keyword evidence="11" id="KW-0472">Membrane</keyword>
<keyword evidence="4" id="KW-0391">Immunity</keyword>
<keyword evidence="7" id="KW-1015">Disulfide bond</keyword>
<evidence type="ECO:0000313" key="14">
    <source>
        <dbReference type="Proteomes" id="UP000005226"/>
    </source>
</evidence>
<dbReference type="GO" id="GO:0005201">
    <property type="term" value="F:extracellular matrix structural constituent"/>
    <property type="evidence" value="ECO:0007669"/>
    <property type="project" value="TreeGrafter"/>
</dbReference>
<dbReference type="Proteomes" id="UP000005226">
    <property type="component" value="Chromosome 17"/>
</dbReference>
<dbReference type="GO" id="GO:0072377">
    <property type="term" value="P:blood coagulation, common pathway"/>
    <property type="evidence" value="ECO:0007669"/>
    <property type="project" value="TreeGrafter"/>
</dbReference>
<evidence type="ECO:0000256" key="6">
    <source>
        <dbReference type="ARBA" id="ARBA00023130"/>
    </source>
</evidence>
<keyword evidence="2" id="KW-0964">Secreted</keyword>
<reference evidence="13" key="3">
    <citation type="submission" date="2025-09" db="UniProtKB">
        <authorList>
            <consortium name="Ensembl"/>
        </authorList>
    </citation>
    <scope>IDENTIFICATION</scope>
</reference>
<dbReference type="GO" id="GO:0042730">
    <property type="term" value="P:fibrinolysis"/>
    <property type="evidence" value="ECO:0007669"/>
    <property type="project" value="TreeGrafter"/>
</dbReference>
<feature type="domain" description="Fibrinogen C-terminal" evidence="12">
    <location>
        <begin position="123"/>
        <end position="355"/>
    </location>
</feature>